<name>A0A4Q4RWU6_9PLEO</name>
<feature type="compositionally biased region" description="Low complexity" evidence="1">
    <location>
        <begin position="205"/>
        <end position="215"/>
    </location>
</feature>
<evidence type="ECO:0000313" key="5">
    <source>
        <dbReference type="Proteomes" id="UP000293823"/>
    </source>
</evidence>
<feature type="region of interest" description="Disordered" evidence="1">
    <location>
        <begin position="266"/>
        <end position="351"/>
    </location>
</feature>
<dbReference type="CDD" id="cd12087">
    <property type="entry name" value="TM_EGFR-like"/>
    <property type="match status" value="1"/>
</dbReference>
<dbReference type="InterPro" id="IPR008972">
    <property type="entry name" value="Cupredoxin"/>
</dbReference>
<evidence type="ECO:0000313" key="4">
    <source>
        <dbReference type="EMBL" id="RYO61823.1"/>
    </source>
</evidence>
<comment type="caution">
    <text evidence="4">The sequence shown here is derived from an EMBL/GenBank/DDBJ whole genome shotgun (WGS) entry which is preliminary data.</text>
</comment>
<evidence type="ECO:0008006" key="6">
    <source>
        <dbReference type="Google" id="ProtNLM"/>
    </source>
</evidence>
<dbReference type="CDD" id="cd00920">
    <property type="entry name" value="Cupredoxin"/>
    <property type="match status" value="1"/>
</dbReference>
<sequence>MRRSWTARLAATIAVSHSFSQFAIAQDLISLVSQSASPTPTASESINSSSATPTSSGEPTVHTIKAGSGGFKFDPPELHNVSVGDIVTWEFYPPDHSVARAEWQSACVPYEYTGKDKVGFWSETQWVNNTNELTYFNVTINSTEPIFFYCAAPNSCLGEHMVGVINPNSTQTLASQVHAAAAADFQVAPGEPIPAEATSTLSNAPTSTGTTTPVSGGNGGGHTLSTGAIVGIAVGGVAFLAICAALFFFVGRSKSLKEVIKRQDAANNHDPHMSQQYGGSSYGHGGLASPGFQPSTPGYATPPPPGHHSDYGFNSPPQYGQHSVGEQYPSGWSSPGQQHGHLSMMSSVSGMSQQQIDQLKYAQMNTQPVVAELHSPPLEQQSFSAELEAPGRDKPRG</sequence>
<feature type="transmembrane region" description="Helical" evidence="2">
    <location>
        <begin position="228"/>
        <end position="251"/>
    </location>
</feature>
<keyword evidence="2" id="KW-1133">Transmembrane helix</keyword>
<reference evidence="5" key="1">
    <citation type="journal article" date="2019" name="bioRxiv">
        <title>Genomics, evolutionary history and diagnostics of the Alternaria alternata species group including apple and Asian pear pathotypes.</title>
        <authorList>
            <person name="Armitage A.D."/>
            <person name="Cockerton H.M."/>
            <person name="Sreenivasaprasad S."/>
            <person name="Woodhall J.W."/>
            <person name="Lane C.R."/>
            <person name="Harrison R.J."/>
            <person name="Clarkson J.P."/>
        </authorList>
    </citation>
    <scope>NUCLEOTIDE SEQUENCE [LARGE SCALE GENOMIC DNA]</scope>
    <source>
        <strain evidence="5">RGR 97.0016</strain>
    </source>
</reference>
<keyword evidence="5" id="KW-1185">Reference proteome</keyword>
<feature type="signal peptide" evidence="3">
    <location>
        <begin position="1"/>
        <end position="25"/>
    </location>
</feature>
<feature type="region of interest" description="Disordered" evidence="1">
    <location>
        <begin position="39"/>
        <end position="61"/>
    </location>
</feature>
<evidence type="ECO:0000256" key="1">
    <source>
        <dbReference type="SAM" id="MobiDB-lite"/>
    </source>
</evidence>
<keyword evidence="2" id="KW-0472">Membrane</keyword>
<dbReference type="SUPFAM" id="SSF49503">
    <property type="entry name" value="Cupredoxins"/>
    <property type="match status" value="1"/>
</dbReference>
<evidence type="ECO:0000256" key="3">
    <source>
        <dbReference type="SAM" id="SignalP"/>
    </source>
</evidence>
<feature type="compositionally biased region" description="Low complexity" evidence="1">
    <location>
        <begin position="39"/>
        <end position="60"/>
    </location>
</feature>
<keyword evidence="3" id="KW-0732">Signal</keyword>
<dbReference type="OrthoDB" id="2331100at2759"/>
<evidence type="ECO:0000256" key="2">
    <source>
        <dbReference type="SAM" id="Phobius"/>
    </source>
</evidence>
<dbReference type="InterPro" id="IPR052953">
    <property type="entry name" value="Ser-rich/MCO-related"/>
</dbReference>
<feature type="region of interest" description="Disordered" evidence="1">
    <location>
        <begin position="367"/>
        <end position="397"/>
    </location>
</feature>
<feature type="chain" id="PRO_5020385838" description="Blue (type 1) copper domain-containing protein" evidence="3">
    <location>
        <begin position="26"/>
        <end position="397"/>
    </location>
</feature>
<dbReference type="EMBL" id="PEJP01000023">
    <property type="protein sequence ID" value="RYO61823.1"/>
    <property type="molecule type" value="Genomic_DNA"/>
</dbReference>
<protein>
    <recommendedName>
        <fullName evidence="6">Blue (type 1) copper domain-containing protein</fullName>
    </recommendedName>
</protein>
<gene>
    <name evidence="4" type="ORF">AA0113_g6497</name>
</gene>
<dbReference type="AlphaFoldDB" id="A0A4Q4RWU6"/>
<feature type="region of interest" description="Disordered" evidence="1">
    <location>
        <begin position="194"/>
        <end position="219"/>
    </location>
</feature>
<keyword evidence="2" id="KW-0812">Transmembrane</keyword>
<dbReference type="PANTHER" id="PTHR34883">
    <property type="entry name" value="SERINE-RICH PROTEIN, PUTATIVE-RELATED-RELATED"/>
    <property type="match status" value="1"/>
</dbReference>
<proteinExistence type="predicted"/>
<dbReference type="Gene3D" id="2.60.40.420">
    <property type="entry name" value="Cupredoxins - blue copper proteins"/>
    <property type="match status" value="1"/>
</dbReference>
<dbReference type="Proteomes" id="UP000293823">
    <property type="component" value="Unassembled WGS sequence"/>
</dbReference>
<accession>A0A4Q4RWU6</accession>
<dbReference type="PANTHER" id="PTHR34883:SF8">
    <property type="entry name" value="EXTRACELLULAR SERINE-RICH PROTEIN (AFU_ORTHOLOGUE AFUA_6G00670)"/>
    <property type="match status" value="1"/>
</dbReference>
<organism evidence="4 5">
    <name type="scientific">Alternaria arborescens</name>
    <dbReference type="NCBI Taxonomy" id="156630"/>
    <lineage>
        <taxon>Eukaryota</taxon>
        <taxon>Fungi</taxon>
        <taxon>Dikarya</taxon>
        <taxon>Ascomycota</taxon>
        <taxon>Pezizomycotina</taxon>
        <taxon>Dothideomycetes</taxon>
        <taxon>Pleosporomycetidae</taxon>
        <taxon>Pleosporales</taxon>
        <taxon>Pleosporineae</taxon>
        <taxon>Pleosporaceae</taxon>
        <taxon>Alternaria</taxon>
        <taxon>Alternaria sect. Alternaria</taxon>
    </lineage>
</organism>